<dbReference type="SMART" id="SM00408">
    <property type="entry name" value="IGc2"/>
    <property type="match status" value="3"/>
</dbReference>
<evidence type="ECO:0000256" key="9">
    <source>
        <dbReference type="ARBA" id="ARBA00023319"/>
    </source>
</evidence>
<dbReference type="SMART" id="SM00409">
    <property type="entry name" value="IG"/>
    <property type="match status" value="3"/>
</dbReference>
<dbReference type="PANTHER" id="PTHR10746:SF6">
    <property type="entry name" value="LARGE RIBOSOMAL SUBUNIT PROTEIN UL4M"/>
    <property type="match status" value="1"/>
</dbReference>
<dbReference type="CDD" id="cd00096">
    <property type="entry name" value="Ig"/>
    <property type="match status" value="1"/>
</dbReference>
<dbReference type="GO" id="GO:0003735">
    <property type="term" value="F:structural constituent of ribosome"/>
    <property type="evidence" value="ECO:0007669"/>
    <property type="project" value="InterPro"/>
</dbReference>
<keyword evidence="9" id="KW-0393">Immunoglobulin domain</keyword>
<dbReference type="GO" id="GO:0005743">
    <property type="term" value="C:mitochondrial inner membrane"/>
    <property type="evidence" value="ECO:0007669"/>
    <property type="project" value="UniProtKB-ARBA"/>
</dbReference>
<dbReference type="SUPFAM" id="SSF52166">
    <property type="entry name" value="Ribosomal protein L4"/>
    <property type="match status" value="1"/>
</dbReference>
<accession>A0A0N4WB61</accession>
<reference evidence="13 14" key="2">
    <citation type="submission" date="2018-11" db="EMBL/GenBank/DDBJ databases">
        <authorList>
            <consortium name="Pathogen Informatics"/>
        </authorList>
    </citation>
    <scope>NUCLEOTIDE SEQUENCE [LARGE SCALE GENOMIC DNA]</scope>
    <source>
        <strain evidence="13 14">MHpl1</strain>
    </source>
</reference>
<evidence type="ECO:0000256" key="6">
    <source>
        <dbReference type="ARBA" id="ARBA00023128"/>
    </source>
</evidence>
<comment type="similarity">
    <text evidence="3">Belongs to the universal ribosomal protein uL4 family.</text>
</comment>
<proteinExistence type="inferred from homology"/>
<evidence type="ECO:0000313" key="14">
    <source>
        <dbReference type="Proteomes" id="UP000268014"/>
    </source>
</evidence>
<dbReference type="Gene3D" id="2.60.40.10">
    <property type="entry name" value="Immunoglobulins"/>
    <property type="match status" value="3"/>
</dbReference>
<dbReference type="OrthoDB" id="275876at2759"/>
<dbReference type="InterPro" id="IPR007110">
    <property type="entry name" value="Ig-like_dom"/>
</dbReference>
<dbReference type="AlphaFoldDB" id="A0A0N4WB61"/>
<evidence type="ECO:0000256" key="2">
    <source>
        <dbReference type="ARBA" id="ARBA00006242"/>
    </source>
</evidence>
<dbReference type="Pfam" id="PF00573">
    <property type="entry name" value="Ribosomal_L4"/>
    <property type="match status" value="1"/>
</dbReference>
<keyword evidence="8" id="KW-0687">Ribonucleoprotein</keyword>
<dbReference type="InterPro" id="IPR003598">
    <property type="entry name" value="Ig_sub2"/>
</dbReference>
<dbReference type="InterPro" id="IPR013783">
    <property type="entry name" value="Ig-like_fold"/>
</dbReference>
<dbReference type="InterPro" id="IPR002136">
    <property type="entry name" value="Ribosomal_uL4"/>
</dbReference>
<dbReference type="InterPro" id="IPR003599">
    <property type="entry name" value="Ig_sub"/>
</dbReference>
<dbReference type="GO" id="GO:1990904">
    <property type="term" value="C:ribonucleoprotein complex"/>
    <property type="evidence" value="ECO:0007669"/>
    <property type="project" value="UniProtKB-KW"/>
</dbReference>
<dbReference type="FunFam" id="2.60.40.10:FF:000032">
    <property type="entry name" value="palladin isoform X1"/>
    <property type="match status" value="1"/>
</dbReference>
<dbReference type="GO" id="GO:0006412">
    <property type="term" value="P:translation"/>
    <property type="evidence" value="ECO:0007669"/>
    <property type="project" value="InterPro"/>
</dbReference>
<evidence type="ECO:0000313" key="15">
    <source>
        <dbReference type="WBParaSite" id="HPLM_0000766601-mRNA-1"/>
    </source>
</evidence>
<dbReference type="SUPFAM" id="SSF48726">
    <property type="entry name" value="Immunoglobulin"/>
    <property type="match status" value="3"/>
</dbReference>
<dbReference type="Pfam" id="PF07679">
    <property type="entry name" value="I-set"/>
    <property type="match status" value="3"/>
</dbReference>
<dbReference type="InterPro" id="IPR001865">
    <property type="entry name" value="Ribosomal_uS2"/>
</dbReference>
<reference evidence="15" key="1">
    <citation type="submission" date="2017-02" db="UniProtKB">
        <authorList>
            <consortium name="WormBaseParasite"/>
        </authorList>
    </citation>
    <scope>IDENTIFICATION</scope>
</reference>
<dbReference type="Gene3D" id="3.40.1370.10">
    <property type="match status" value="1"/>
</dbReference>
<dbReference type="CDD" id="cd01425">
    <property type="entry name" value="RPS2"/>
    <property type="match status" value="1"/>
</dbReference>
<comment type="similarity">
    <text evidence="2">Belongs to the universal ribosomal protein uS2 family.</text>
</comment>
<dbReference type="InterPro" id="IPR013005">
    <property type="entry name" value="Ribosomal_uL4-like"/>
</dbReference>
<protein>
    <recommendedName>
        <fullName evidence="10">Large ribosomal subunit protein uL4m</fullName>
    </recommendedName>
    <alternativeName>
        <fullName evidence="11">39S ribosomal protein L4, mitochondrial</fullName>
    </alternativeName>
</protein>
<evidence type="ECO:0000256" key="5">
    <source>
        <dbReference type="ARBA" id="ARBA00022980"/>
    </source>
</evidence>
<name>A0A0N4WB61_HAEPC</name>
<evidence type="ECO:0000256" key="7">
    <source>
        <dbReference type="ARBA" id="ARBA00023157"/>
    </source>
</evidence>
<keyword evidence="6" id="KW-0496">Mitochondrion</keyword>
<dbReference type="InterPro" id="IPR036179">
    <property type="entry name" value="Ig-like_dom_sf"/>
</dbReference>
<feature type="domain" description="Ig-like" evidence="12">
    <location>
        <begin position="276"/>
        <end position="370"/>
    </location>
</feature>
<dbReference type="Pfam" id="PF00318">
    <property type="entry name" value="Ribosomal_S2"/>
    <property type="match status" value="2"/>
</dbReference>
<dbReference type="PROSITE" id="PS50835">
    <property type="entry name" value="IG_LIKE"/>
    <property type="match status" value="3"/>
</dbReference>
<evidence type="ECO:0000256" key="8">
    <source>
        <dbReference type="ARBA" id="ARBA00023274"/>
    </source>
</evidence>
<evidence type="ECO:0000256" key="1">
    <source>
        <dbReference type="ARBA" id="ARBA00004173"/>
    </source>
</evidence>
<dbReference type="InterPro" id="IPR013098">
    <property type="entry name" value="Ig_I-set"/>
</dbReference>
<dbReference type="PROSITE" id="PS00962">
    <property type="entry name" value="RIBOSOMAL_S2_1"/>
    <property type="match status" value="1"/>
</dbReference>
<feature type="domain" description="Ig-like" evidence="12">
    <location>
        <begin position="177"/>
        <end position="271"/>
    </location>
</feature>
<evidence type="ECO:0000256" key="4">
    <source>
        <dbReference type="ARBA" id="ARBA00022737"/>
    </source>
</evidence>
<dbReference type="Gene3D" id="3.40.50.10490">
    <property type="entry name" value="Glucose-6-phosphate isomerase like protein, domain 1"/>
    <property type="match status" value="2"/>
</dbReference>
<evidence type="ECO:0000256" key="10">
    <source>
        <dbReference type="ARBA" id="ARBA00040565"/>
    </source>
</evidence>
<sequence length="817" mass="91505">MKPKLAAPDKETLKKATVRPSVLSDYISEDLHVEDKFKLESLVTVPDMFNARLHLGHKIGTLNNNMKWALYGERLGVCIFDLDITRTHLIRALDFIAHVVMRGGMILFISTNRDTMFSVEKTAEEVGFQAAKMTIPTVGVVDSNSDPAYLTYLVPANDDSPQSVEYLLRDMHVGIAPHFLEQPLARHNDDGSIELECSFTASPLPEIQWFYGNKELKEDARFQIKLVFKGNEAYSVILRIEDVADSDAGSYRCALANPYGKGSATFNLKLTGFSSPTFVQKPRISTRDDGQVIVMEFRTRSILEPSFSWQKGDEVMVRSDRVDIISRKEANHVYYAALKIKDPIKENDSGQFVCTVTNSSGKLTAAFTVEFAVPSGAPTFTRKPRIIQVTSDSGDPAIVFDVAYQGDDNPEVVWINPKGKRMKESSRTHIITTPDDRENTFTAKLELKKCKPNDSGVYLCNIKNGVGEANVELTLEIQRPPIGGALLLTKSLFTVLVVYNIIVHLYFLVMLSRILPSFIRSSPIKSVANLSVAAGDASTPSEESSPVTTTQRPLPWLSKSPFVEIPQAWVTSFDAIEERKLDLIDLHPDIFRVPPRLDLLHRNVNWQLVYRNVQLTKQLSRAEMPGGGHKPWPQKKMGRAQAGSIRAPPFIRAGFANGVRGPRTWFYILPDAVRLKGLCVALTLKHAQDGLQIVDRLDQLPSDADAQFLQDLADSRNWGYSVLFVNDTDEISGGLVTAIEALPSFRAMPVYGLNCFSLLKYDTVVFSRSAIDLLEERLLKHLHRAGTLNKKYRYMDYKERILNEGEKEDDPIQPPIV</sequence>
<dbReference type="STRING" id="6290.A0A0N4WB61"/>
<dbReference type="SUPFAM" id="SSF52313">
    <property type="entry name" value="Ribosomal protein S2"/>
    <property type="match status" value="1"/>
</dbReference>
<dbReference type="PANTHER" id="PTHR10746">
    <property type="entry name" value="50S RIBOSOMAL PROTEIN L4"/>
    <property type="match status" value="1"/>
</dbReference>
<keyword evidence="14" id="KW-1185">Reference proteome</keyword>
<evidence type="ECO:0000256" key="11">
    <source>
        <dbReference type="ARBA" id="ARBA00082711"/>
    </source>
</evidence>
<keyword evidence="4" id="KW-0677">Repeat</keyword>
<dbReference type="InterPro" id="IPR023574">
    <property type="entry name" value="Ribosomal_uL4_dom_sf"/>
</dbReference>
<dbReference type="GO" id="GO:0005840">
    <property type="term" value="C:ribosome"/>
    <property type="evidence" value="ECO:0007669"/>
    <property type="project" value="UniProtKB-KW"/>
</dbReference>
<dbReference type="InterPro" id="IPR018130">
    <property type="entry name" value="Ribosomal_uS2_CS"/>
</dbReference>
<comment type="subcellular location">
    <subcellularLocation>
        <location evidence="1">Mitochondrion</location>
    </subcellularLocation>
</comment>
<dbReference type="InterPro" id="IPR023591">
    <property type="entry name" value="Ribosomal_uS2_flav_dom_sf"/>
</dbReference>
<keyword evidence="7" id="KW-1015">Disulfide bond</keyword>
<evidence type="ECO:0000256" key="3">
    <source>
        <dbReference type="ARBA" id="ARBA00010528"/>
    </source>
</evidence>
<dbReference type="EMBL" id="UZAF01016703">
    <property type="protein sequence ID" value="VDO32598.1"/>
    <property type="molecule type" value="Genomic_DNA"/>
</dbReference>
<dbReference type="FunFam" id="3.40.1370.10:FF:000005">
    <property type="entry name" value="39S ribosomal protein L4, mitochondrial"/>
    <property type="match status" value="1"/>
</dbReference>
<evidence type="ECO:0000259" key="12">
    <source>
        <dbReference type="PROSITE" id="PS50835"/>
    </source>
</evidence>
<keyword evidence="5" id="KW-0689">Ribosomal protein</keyword>
<feature type="domain" description="Ig-like" evidence="12">
    <location>
        <begin position="378"/>
        <end position="476"/>
    </location>
</feature>
<organism evidence="15">
    <name type="scientific">Haemonchus placei</name>
    <name type="common">Barber's pole worm</name>
    <dbReference type="NCBI Taxonomy" id="6290"/>
    <lineage>
        <taxon>Eukaryota</taxon>
        <taxon>Metazoa</taxon>
        <taxon>Ecdysozoa</taxon>
        <taxon>Nematoda</taxon>
        <taxon>Chromadorea</taxon>
        <taxon>Rhabditida</taxon>
        <taxon>Rhabditina</taxon>
        <taxon>Rhabditomorpha</taxon>
        <taxon>Strongyloidea</taxon>
        <taxon>Trichostrongylidae</taxon>
        <taxon>Haemonchus</taxon>
    </lineage>
</organism>
<dbReference type="WBParaSite" id="HPLM_0000766601-mRNA-1">
    <property type="protein sequence ID" value="HPLM_0000766601-mRNA-1"/>
    <property type="gene ID" value="HPLM_0000766601"/>
</dbReference>
<gene>
    <name evidence="13" type="ORF">HPLM_LOCUS7658</name>
</gene>
<dbReference type="Proteomes" id="UP000268014">
    <property type="component" value="Unassembled WGS sequence"/>
</dbReference>
<evidence type="ECO:0000313" key="13">
    <source>
        <dbReference type="EMBL" id="VDO32598.1"/>
    </source>
</evidence>